<feature type="domain" description="GFO/IDH/MocA-like oxidoreductase" evidence="12">
    <location>
        <begin position="132"/>
        <end position="246"/>
    </location>
</feature>
<dbReference type="SUPFAM" id="SSF51735">
    <property type="entry name" value="NAD(P)-binding Rossmann-fold domains"/>
    <property type="match status" value="1"/>
</dbReference>
<evidence type="ECO:0000259" key="12">
    <source>
        <dbReference type="Pfam" id="PF22725"/>
    </source>
</evidence>
<gene>
    <name evidence="13" type="ORF">PYX00_008361</name>
</gene>
<dbReference type="Pfam" id="PF22725">
    <property type="entry name" value="GFO_IDH_MocA_C3"/>
    <property type="match status" value="1"/>
</dbReference>
<dbReference type="AlphaFoldDB" id="A0AAW2HML9"/>
<comment type="caution">
    <text evidence="13">The sequence shown here is derived from an EMBL/GenBank/DDBJ whole genome shotgun (WGS) entry which is preliminary data.</text>
</comment>
<evidence type="ECO:0000256" key="10">
    <source>
        <dbReference type="ARBA" id="ARBA00049233"/>
    </source>
</evidence>
<dbReference type="Gene3D" id="3.40.50.720">
    <property type="entry name" value="NAD(P)-binding Rossmann-like Domain"/>
    <property type="match status" value="1"/>
</dbReference>
<proteinExistence type="inferred from homology"/>
<sequence>MQTRWGIVSAGRISYDFALALKTLPADEHVAIAAASRSLVKATEFCSQHNIPKAYGSYEELANDPNVDVVYIGSINPQHLPLGKLFLNAGKHVLCEKPLCMNKKEVEELIAIAKEKNLFLMEAIWSRFTPLYQKMKEEINNGTIGDIVHIQANFGADLINKKRVTTKELGGSVILDIGVYTIQIATLLLGKPDKIHASGQLNSDGVDENMNVIFSYKNGQSAMLSAHSKITMDNEATVYGTKGTIVLHTPFWCPTSMTIQGKKFGIQLPAIDSGEFKHINSAGLRYEATEVRKCLMNGSKESSVMPWSESLLIAEIEDEIRRQIGVVFTQD</sequence>
<comment type="catalytic activity">
    <reaction evidence="10">
        <text>D-xylose + NADP(+) = D-xylono-1,5-lactone + NADPH + H(+)</text>
        <dbReference type="Rhea" id="RHEA:22000"/>
        <dbReference type="ChEBI" id="CHEBI:15378"/>
        <dbReference type="ChEBI" id="CHEBI:15867"/>
        <dbReference type="ChEBI" id="CHEBI:53455"/>
        <dbReference type="ChEBI" id="CHEBI:57783"/>
        <dbReference type="ChEBI" id="CHEBI:58349"/>
        <dbReference type="EC" id="1.1.1.179"/>
    </reaction>
</comment>
<dbReference type="Gene3D" id="3.30.360.10">
    <property type="entry name" value="Dihydrodipicolinate Reductase, domain 2"/>
    <property type="match status" value="1"/>
</dbReference>
<dbReference type="SUPFAM" id="SSF55347">
    <property type="entry name" value="Glyceraldehyde-3-phosphate dehydrogenase-like, C-terminal domain"/>
    <property type="match status" value="1"/>
</dbReference>
<dbReference type="PANTHER" id="PTHR22604:SF105">
    <property type="entry name" value="TRANS-1,2-DIHYDROBENZENE-1,2-DIOL DEHYDROGENASE"/>
    <property type="match status" value="1"/>
</dbReference>
<dbReference type="EMBL" id="JARGDH010000004">
    <property type="protein sequence ID" value="KAL0271189.1"/>
    <property type="molecule type" value="Genomic_DNA"/>
</dbReference>
<evidence type="ECO:0000256" key="5">
    <source>
        <dbReference type="ARBA" id="ARBA00040603"/>
    </source>
</evidence>
<evidence type="ECO:0000256" key="3">
    <source>
        <dbReference type="ARBA" id="ARBA00038853"/>
    </source>
</evidence>
<comment type="catalytic activity">
    <reaction evidence="9">
        <text>(1R,2R)-1,2-dihydrobenzene-1,2-diol + NADP(+) = catechol + NADPH + H(+)</text>
        <dbReference type="Rhea" id="RHEA:16729"/>
        <dbReference type="ChEBI" id="CHEBI:10702"/>
        <dbReference type="ChEBI" id="CHEBI:15378"/>
        <dbReference type="ChEBI" id="CHEBI:18135"/>
        <dbReference type="ChEBI" id="CHEBI:57783"/>
        <dbReference type="ChEBI" id="CHEBI:58349"/>
        <dbReference type="EC" id="1.3.1.20"/>
    </reaction>
</comment>
<dbReference type="InterPro" id="IPR000683">
    <property type="entry name" value="Gfo/Idh/MocA-like_OxRdtase_N"/>
</dbReference>
<dbReference type="GO" id="GO:0047837">
    <property type="term" value="F:D-xylose 1-dehydrogenase (NADP+) activity"/>
    <property type="evidence" value="ECO:0007669"/>
    <property type="project" value="UniProtKB-EC"/>
</dbReference>
<dbReference type="Pfam" id="PF01408">
    <property type="entry name" value="GFO_IDH_MocA"/>
    <property type="match status" value="1"/>
</dbReference>
<dbReference type="EC" id="1.3.1.20" evidence="3"/>
<dbReference type="GO" id="GO:0000166">
    <property type="term" value="F:nucleotide binding"/>
    <property type="evidence" value="ECO:0007669"/>
    <property type="project" value="InterPro"/>
</dbReference>
<reference evidence="13" key="1">
    <citation type="journal article" date="2024" name="Gigascience">
        <title>Chromosome-level genome of the poultry shaft louse Menopon gallinae provides insight into the host-switching and adaptive evolution of parasitic lice.</title>
        <authorList>
            <person name="Xu Y."/>
            <person name="Ma L."/>
            <person name="Liu S."/>
            <person name="Liang Y."/>
            <person name="Liu Q."/>
            <person name="He Z."/>
            <person name="Tian L."/>
            <person name="Duan Y."/>
            <person name="Cai W."/>
            <person name="Li H."/>
            <person name="Song F."/>
        </authorList>
    </citation>
    <scope>NUCLEOTIDE SEQUENCE</scope>
    <source>
        <strain evidence="13">Cailab_2023a</strain>
    </source>
</reference>
<organism evidence="13">
    <name type="scientific">Menopon gallinae</name>
    <name type="common">poultry shaft louse</name>
    <dbReference type="NCBI Taxonomy" id="328185"/>
    <lineage>
        <taxon>Eukaryota</taxon>
        <taxon>Metazoa</taxon>
        <taxon>Ecdysozoa</taxon>
        <taxon>Arthropoda</taxon>
        <taxon>Hexapoda</taxon>
        <taxon>Insecta</taxon>
        <taxon>Pterygota</taxon>
        <taxon>Neoptera</taxon>
        <taxon>Paraneoptera</taxon>
        <taxon>Psocodea</taxon>
        <taxon>Troctomorpha</taxon>
        <taxon>Phthiraptera</taxon>
        <taxon>Amblycera</taxon>
        <taxon>Menoponidae</taxon>
        <taxon>Menopon</taxon>
    </lineage>
</organism>
<keyword evidence="2" id="KW-0560">Oxidoreductase</keyword>
<name>A0AAW2HML9_9NEOP</name>
<dbReference type="PANTHER" id="PTHR22604">
    <property type="entry name" value="OXIDOREDUCTASES"/>
    <property type="match status" value="1"/>
</dbReference>
<evidence type="ECO:0000256" key="9">
    <source>
        <dbReference type="ARBA" id="ARBA00047423"/>
    </source>
</evidence>
<accession>A0AAW2HML9</accession>
<dbReference type="InterPro" id="IPR036291">
    <property type="entry name" value="NAD(P)-bd_dom_sf"/>
</dbReference>
<evidence type="ECO:0000259" key="11">
    <source>
        <dbReference type="Pfam" id="PF01408"/>
    </source>
</evidence>
<dbReference type="InterPro" id="IPR050984">
    <property type="entry name" value="Gfo/Idh/MocA_domain"/>
</dbReference>
<evidence type="ECO:0000256" key="2">
    <source>
        <dbReference type="ARBA" id="ARBA00023002"/>
    </source>
</evidence>
<evidence type="ECO:0000256" key="4">
    <source>
        <dbReference type="ARBA" id="ARBA00038984"/>
    </source>
</evidence>
<evidence type="ECO:0000256" key="7">
    <source>
        <dbReference type="ARBA" id="ARBA00042988"/>
    </source>
</evidence>
<evidence type="ECO:0000256" key="6">
    <source>
        <dbReference type="ARBA" id="ARBA00042926"/>
    </source>
</evidence>
<dbReference type="GO" id="GO:0047115">
    <property type="term" value="F:trans-1,2-dihydrobenzene-1,2-diol dehydrogenase activity"/>
    <property type="evidence" value="ECO:0007669"/>
    <property type="project" value="UniProtKB-EC"/>
</dbReference>
<evidence type="ECO:0000256" key="8">
    <source>
        <dbReference type="ARBA" id="ARBA00043025"/>
    </source>
</evidence>
<evidence type="ECO:0000313" key="13">
    <source>
        <dbReference type="EMBL" id="KAL0271189.1"/>
    </source>
</evidence>
<dbReference type="EC" id="1.1.1.179" evidence="4"/>
<feature type="domain" description="Gfo/Idh/MocA-like oxidoreductase N-terminal" evidence="11">
    <location>
        <begin position="4"/>
        <end position="121"/>
    </location>
</feature>
<protein>
    <recommendedName>
        <fullName evidence="5">Trans-1,2-dihydrobenzene-1,2-diol dehydrogenase</fullName>
        <ecNumber evidence="4">1.1.1.179</ecNumber>
        <ecNumber evidence="3">1.3.1.20</ecNumber>
    </recommendedName>
    <alternativeName>
        <fullName evidence="8">D-xylose 1-dehydrogenase</fullName>
    </alternativeName>
    <alternativeName>
        <fullName evidence="7">D-xylose-NADP dehydrogenase</fullName>
    </alternativeName>
    <alternativeName>
        <fullName evidence="6">Dimeric dihydrodiol dehydrogenase</fullName>
    </alternativeName>
</protein>
<dbReference type="InterPro" id="IPR055170">
    <property type="entry name" value="GFO_IDH_MocA-like_dom"/>
</dbReference>
<comment type="similarity">
    <text evidence="1">Belongs to the Gfo/Idh/MocA family.</text>
</comment>
<evidence type="ECO:0000256" key="1">
    <source>
        <dbReference type="ARBA" id="ARBA00010928"/>
    </source>
</evidence>